<dbReference type="Gene3D" id="1.20.1250.20">
    <property type="entry name" value="MFS general substrate transporter like domains"/>
    <property type="match status" value="1"/>
</dbReference>
<feature type="transmembrane region" description="Helical" evidence="7">
    <location>
        <begin position="371"/>
        <end position="390"/>
    </location>
</feature>
<feature type="compositionally biased region" description="Polar residues" evidence="6">
    <location>
        <begin position="27"/>
        <end position="40"/>
    </location>
</feature>
<feature type="transmembrane region" description="Helical" evidence="7">
    <location>
        <begin position="331"/>
        <end position="359"/>
    </location>
</feature>
<keyword evidence="10" id="KW-1185">Reference proteome</keyword>
<feature type="transmembrane region" description="Helical" evidence="7">
    <location>
        <begin position="69"/>
        <end position="95"/>
    </location>
</feature>
<dbReference type="RefSeq" id="XP_001386130.2">
    <property type="nucleotide sequence ID" value="XM_001386093.1"/>
</dbReference>
<feature type="transmembrane region" description="Helical" evidence="7">
    <location>
        <begin position="138"/>
        <end position="156"/>
    </location>
</feature>
<dbReference type="InterPro" id="IPR005829">
    <property type="entry name" value="Sugar_transporter_CS"/>
</dbReference>
<dbReference type="OMA" id="FISVEIW"/>
<dbReference type="AlphaFoldDB" id="A3LZ63"/>
<evidence type="ECO:0000256" key="6">
    <source>
        <dbReference type="SAM" id="MobiDB-lite"/>
    </source>
</evidence>
<feature type="transmembrane region" description="Helical" evidence="7">
    <location>
        <begin position="227"/>
        <end position="245"/>
    </location>
</feature>
<dbReference type="PROSITE" id="PS50850">
    <property type="entry name" value="MFS"/>
    <property type="match status" value="1"/>
</dbReference>
<keyword evidence="5 7" id="KW-0472">Membrane</keyword>
<evidence type="ECO:0000256" key="2">
    <source>
        <dbReference type="ARBA" id="ARBA00008335"/>
    </source>
</evidence>
<dbReference type="SUPFAM" id="SSF103473">
    <property type="entry name" value="MFS general substrate transporter"/>
    <property type="match status" value="1"/>
</dbReference>
<reference evidence="9 10" key="1">
    <citation type="journal article" date="2007" name="Nat. Biotechnol.">
        <title>Genome sequence of the lignocellulose-bioconverting and xylose-fermenting yeast Pichia stipitis.</title>
        <authorList>
            <person name="Jeffries T.W."/>
            <person name="Grigoriev I.V."/>
            <person name="Grimwood J."/>
            <person name="Laplaza J.M."/>
            <person name="Aerts A."/>
            <person name="Salamov A."/>
            <person name="Schmutz J."/>
            <person name="Lindquist E."/>
            <person name="Dehal P."/>
            <person name="Shapiro H."/>
            <person name="Jin Y.S."/>
            <person name="Passoth V."/>
            <person name="Richardson P.M."/>
        </authorList>
    </citation>
    <scope>NUCLEOTIDE SEQUENCE [LARGE SCALE GENOMIC DNA]</scope>
    <source>
        <strain evidence="10">ATCC 58785 / CBS 6054 / NBRC 10063 / NRRL Y-11545</strain>
    </source>
</reference>
<gene>
    <name evidence="9" type="primary">AZR2</name>
    <name evidence="9" type="ORF">PICST_33429</name>
</gene>
<dbReference type="PROSITE" id="PS00217">
    <property type="entry name" value="SUGAR_TRANSPORT_2"/>
    <property type="match status" value="1"/>
</dbReference>
<proteinExistence type="inferred from homology"/>
<dbReference type="EMBL" id="CP000501">
    <property type="protein sequence ID" value="ABN68101.2"/>
    <property type="molecule type" value="Genomic_DNA"/>
</dbReference>
<evidence type="ECO:0000256" key="4">
    <source>
        <dbReference type="ARBA" id="ARBA00022989"/>
    </source>
</evidence>
<dbReference type="PANTHER" id="PTHR23501:SF198">
    <property type="entry name" value="AZOLE RESISTANCE PROTEIN 1-RELATED"/>
    <property type="match status" value="1"/>
</dbReference>
<dbReference type="KEGG" id="pic:PICST_33429"/>
<feature type="compositionally biased region" description="Acidic residues" evidence="6">
    <location>
        <begin position="577"/>
        <end position="599"/>
    </location>
</feature>
<feature type="transmembrane region" description="Helical" evidence="7">
    <location>
        <begin position="428"/>
        <end position="447"/>
    </location>
</feature>
<evidence type="ECO:0000256" key="3">
    <source>
        <dbReference type="ARBA" id="ARBA00022692"/>
    </source>
</evidence>
<feature type="transmembrane region" description="Helical" evidence="7">
    <location>
        <begin position="196"/>
        <end position="221"/>
    </location>
</feature>
<dbReference type="Proteomes" id="UP000002258">
    <property type="component" value="Chromosome 7"/>
</dbReference>
<evidence type="ECO:0000313" key="10">
    <source>
        <dbReference type="Proteomes" id="UP000002258"/>
    </source>
</evidence>
<dbReference type="GeneID" id="4840712"/>
<dbReference type="InterPro" id="IPR020846">
    <property type="entry name" value="MFS_dom"/>
</dbReference>
<evidence type="ECO:0000256" key="7">
    <source>
        <dbReference type="SAM" id="Phobius"/>
    </source>
</evidence>
<feature type="transmembrane region" description="Helical" evidence="7">
    <location>
        <begin position="162"/>
        <end position="184"/>
    </location>
</feature>
<accession>A3LZ63</accession>
<dbReference type="PANTHER" id="PTHR23501">
    <property type="entry name" value="MAJOR FACILITATOR SUPERFAMILY"/>
    <property type="match status" value="1"/>
</dbReference>
<feature type="region of interest" description="Disordered" evidence="6">
    <location>
        <begin position="1"/>
        <end position="53"/>
    </location>
</feature>
<name>A3LZ63_PICST</name>
<feature type="transmembrane region" description="Helical" evidence="7">
    <location>
        <begin position="547"/>
        <end position="564"/>
    </location>
</feature>
<comment type="subcellular location">
    <subcellularLocation>
        <location evidence="1">Membrane</location>
        <topology evidence="1">Multi-pass membrane protein</topology>
    </subcellularLocation>
</comment>
<comment type="similarity">
    <text evidence="2">Belongs to the major facilitator superfamily.</text>
</comment>
<dbReference type="Gene3D" id="1.20.1720.10">
    <property type="entry name" value="Multidrug resistance protein D"/>
    <property type="match status" value="1"/>
</dbReference>
<feature type="domain" description="Major facilitator superfamily (MFS) profile" evidence="8">
    <location>
        <begin position="72"/>
        <end position="570"/>
    </location>
</feature>
<keyword evidence="3 7" id="KW-0812">Transmembrane</keyword>
<dbReference type="InterPro" id="IPR036259">
    <property type="entry name" value="MFS_trans_sf"/>
</dbReference>
<evidence type="ECO:0000256" key="1">
    <source>
        <dbReference type="ARBA" id="ARBA00004141"/>
    </source>
</evidence>
<dbReference type="GO" id="GO:0022857">
    <property type="term" value="F:transmembrane transporter activity"/>
    <property type="evidence" value="ECO:0007669"/>
    <property type="project" value="InterPro"/>
</dbReference>
<dbReference type="CDD" id="cd17502">
    <property type="entry name" value="MFS_Azr1_MDR_like"/>
    <property type="match status" value="1"/>
</dbReference>
<dbReference type="Pfam" id="PF07690">
    <property type="entry name" value="MFS_1"/>
    <property type="match status" value="1"/>
</dbReference>
<dbReference type="eggNOG" id="KOG0254">
    <property type="taxonomic scope" value="Eukaryota"/>
</dbReference>
<sequence>MSERQSIPVLASTIESSRRSPTDLHSQELSPQDLNSCSPKTTRKSGKYYESNAGDGTKNSEQYIKGIKLAVTLVSCVACLFLVALDQTIIATILTQVGDKFQEFEKVGWLTTGFFLPIACLSPSYGKIGIAFGRKYTLLVGVIVFEIGSLISALANSMGMLISGRVVSGLGGGCVQAMVVLILTESVPINLRPLSYTLLGVTFSVASVLGPFVGGALATHVSWRWCFYINLPIGAMASLLLMLGFHPPKPHGSIRQKMARIDYLGTFLLTTGLVLVLLALTFGGISNPWNSALVISFFVVGGVLCIVFNIWNFGFSTHPMIIKEVIMVPQAAAACINACFNFGFFIPLMTYLAVYFQVIFGHSAWKSGVDLIPMIISVTFSSISNGVFIRFSRNVKLTMVISGVLGPVGTGLLLLLNKHSSAKDRIGLLIVSGVSIGLSFQSSMLAAQLKAPPDIEGSLISVTIFVNFVKNLGAAVSVTIAQLIFQTTGQRYLNDLIRSLPPDSSEYRELIRYPPKQVISSPEIIKSFSESTRQLVLDQFMKCIKNVFYLAFALSVIAMIASFFTTNKRIPKHSDIERDDDGDDEEANEIQNEDTESDQLNENNKISPDSSNGESSSGSETKQEFTA</sequence>
<feature type="region of interest" description="Disordered" evidence="6">
    <location>
        <begin position="573"/>
        <end position="627"/>
    </location>
</feature>
<dbReference type="HOGENOM" id="CLU_000960_22_1_1"/>
<feature type="transmembrane region" description="Helical" evidence="7">
    <location>
        <begin position="459"/>
        <end position="485"/>
    </location>
</feature>
<feature type="compositionally biased region" description="Polar residues" evidence="6">
    <location>
        <begin position="600"/>
        <end position="609"/>
    </location>
</feature>
<dbReference type="OrthoDB" id="10021397at2759"/>
<feature type="compositionally biased region" description="Low complexity" evidence="6">
    <location>
        <begin position="610"/>
        <end position="620"/>
    </location>
</feature>
<feature type="compositionally biased region" description="Basic and acidic residues" evidence="6">
    <location>
        <begin position="16"/>
        <end position="26"/>
    </location>
</feature>
<dbReference type="InterPro" id="IPR011701">
    <property type="entry name" value="MFS"/>
</dbReference>
<feature type="transmembrane region" description="Helical" evidence="7">
    <location>
        <begin position="107"/>
        <end position="126"/>
    </location>
</feature>
<protein>
    <submittedName>
        <fullName evidence="9">MDR transporter</fullName>
    </submittedName>
</protein>
<evidence type="ECO:0000259" key="8">
    <source>
        <dbReference type="PROSITE" id="PS50850"/>
    </source>
</evidence>
<dbReference type="InParanoid" id="A3LZ63"/>
<keyword evidence="4 7" id="KW-1133">Transmembrane helix</keyword>
<dbReference type="GO" id="GO:0005886">
    <property type="term" value="C:plasma membrane"/>
    <property type="evidence" value="ECO:0007669"/>
    <property type="project" value="TreeGrafter"/>
</dbReference>
<organism evidence="9 10">
    <name type="scientific">Scheffersomyces stipitis (strain ATCC 58785 / CBS 6054 / NBRC 10063 / NRRL Y-11545)</name>
    <name type="common">Yeast</name>
    <name type="synonym">Pichia stipitis</name>
    <dbReference type="NCBI Taxonomy" id="322104"/>
    <lineage>
        <taxon>Eukaryota</taxon>
        <taxon>Fungi</taxon>
        <taxon>Dikarya</taxon>
        <taxon>Ascomycota</taxon>
        <taxon>Saccharomycotina</taxon>
        <taxon>Pichiomycetes</taxon>
        <taxon>Debaryomycetaceae</taxon>
        <taxon>Scheffersomyces</taxon>
    </lineage>
</organism>
<evidence type="ECO:0000313" key="9">
    <source>
        <dbReference type="EMBL" id="ABN68101.2"/>
    </source>
</evidence>
<feature type="transmembrane region" description="Helical" evidence="7">
    <location>
        <begin position="266"/>
        <end position="285"/>
    </location>
</feature>
<feature type="transmembrane region" description="Helical" evidence="7">
    <location>
        <begin position="291"/>
        <end position="311"/>
    </location>
</feature>
<evidence type="ECO:0000256" key="5">
    <source>
        <dbReference type="ARBA" id="ARBA00023136"/>
    </source>
</evidence>